<sequence length="43" mass="4902">MVNRVKAPLSYDKGSFLPFVKSIKALSKKRDKTVAILKLLSYF</sequence>
<gene>
    <name evidence="1" type="ORF">HMPREF9192_0980</name>
</gene>
<dbReference type="AlphaFoldDB" id="E3CRQ7"/>
<accession>E3CRQ7</accession>
<name>E3CRQ7_STRVE</name>
<protein>
    <submittedName>
        <fullName evidence="1">Uncharacterized protein</fullName>
    </submittedName>
</protein>
<proteinExistence type="predicted"/>
<reference evidence="1 2" key="1">
    <citation type="submission" date="2010-10" db="EMBL/GenBank/DDBJ databases">
        <authorList>
            <person name="Durkin A.S."/>
            <person name="Madupu R."/>
            <person name="Torralba M."/>
            <person name="Gillis M."/>
            <person name="Methe B."/>
            <person name="Sutton G."/>
            <person name="Nelson K.E."/>
        </authorList>
    </citation>
    <scope>NUCLEOTIDE SEQUENCE [LARGE SCALE GENOMIC DNA]</scope>
    <source>
        <strain evidence="1 2">F0396</strain>
    </source>
</reference>
<dbReference type="Proteomes" id="UP000004896">
    <property type="component" value="Unassembled WGS sequence"/>
</dbReference>
<evidence type="ECO:0000313" key="2">
    <source>
        <dbReference type="Proteomes" id="UP000004896"/>
    </source>
</evidence>
<dbReference type="EMBL" id="AEKO01000007">
    <property type="protein sequence ID" value="EFQ59635.1"/>
    <property type="molecule type" value="Genomic_DNA"/>
</dbReference>
<comment type="caution">
    <text evidence="1">The sequence shown here is derived from an EMBL/GenBank/DDBJ whole genome shotgun (WGS) entry which is preliminary data.</text>
</comment>
<evidence type="ECO:0000313" key="1">
    <source>
        <dbReference type="EMBL" id="EFQ59635.1"/>
    </source>
</evidence>
<organism evidence="1 2">
    <name type="scientific">Streptococcus vestibularis F0396</name>
    <dbReference type="NCBI Taxonomy" id="904306"/>
    <lineage>
        <taxon>Bacteria</taxon>
        <taxon>Bacillati</taxon>
        <taxon>Bacillota</taxon>
        <taxon>Bacilli</taxon>
        <taxon>Lactobacillales</taxon>
        <taxon>Streptococcaceae</taxon>
        <taxon>Streptococcus</taxon>
    </lineage>
</organism>